<comment type="cofactor">
    <cofactor evidence="1">
        <name>a divalent metal cation</name>
        <dbReference type="ChEBI" id="CHEBI:60240"/>
    </cofactor>
</comment>
<evidence type="ECO:0000259" key="4">
    <source>
        <dbReference type="Pfam" id="PF13359"/>
    </source>
</evidence>
<evidence type="ECO:0000256" key="2">
    <source>
        <dbReference type="ARBA" id="ARBA00022723"/>
    </source>
</evidence>
<evidence type="ECO:0000256" key="1">
    <source>
        <dbReference type="ARBA" id="ARBA00001968"/>
    </source>
</evidence>
<proteinExistence type="predicted"/>
<dbReference type="PANTHER" id="PTHR23080:SF133">
    <property type="entry name" value="SI:CH211-262I1.5-RELATED"/>
    <property type="match status" value="1"/>
</dbReference>
<evidence type="ECO:0000259" key="5">
    <source>
        <dbReference type="Pfam" id="PF13613"/>
    </source>
</evidence>
<keyword evidence="7" id="KW-1185">Reference proteome</keyword>
<sequence>MLFEWNSFTLKIPRPGVWERRERSIEPVPPEEHEQPCDLTDHDYCSVPEPSALDMSYSATEDLSKEIEDLTKKLQELRVQREFGLQRFAGSDSDIRFYTRFSSYDNLMAFWFLMEPSIYKMVRVSRAKFAAMINEEVVTLARPSTRQLLQPIDEFFLFLVFLSVGLKERDLGHRFNIHQSSVSRIIATWTSFLATLLGSLCIWLTPAEVQAYLPDAFSDFPDTQVILDCTELRCQTPSSPLLQSEMYSTYKSHCTMKALVGIAHMVQ</sequence>
<name>A0AAD6APR2_9TELE</name>
<keyword evidence="2" id="KW-0479">Metal-binding</keyword>
<reference evidence="6" key="1">
    <citation type="submission" date="2022-11" db="EMBL/GenBank/DDBJ databases">
        <title>Chromosome-level genome of Pogonophryne albipinna.</title>
        <authorList>
            <person name="Jo E."/>
        </authorList>
    </citation>
    <scope>NUCLEOTIDE SEQUENCE</scope>
    <source>
        <strain evidence="6">SGF0006</strain>
        <tissue evidence="6">Muscle</tissue>
    </source>
</reference>
<accession>A0AAD6APR2</accession>
<organism evidence="6 7">
    <name type="scientific">Pogonophryne albipinna</name>
    <dbReference type="NCBI Taxonomy" id="1090488"/>
    <lineage>
        <taxon>Eukaryota</taxon>
        <taxon>Metazoa</taxon>
        <taxon>Chordata</taxon>
        <taxon>Craniata</taxon>
        <taxon>Vertebrata</taxon>
        <taxon>Euteleostomi</taxon>
        <taxon>Actinopterygii</taxon>
        <taxon>Neopterygii</taxon>
        <taxon>Teleostei</taxon>
        <taxon>Neoteleostei</taxon>
        <taxon>Acanthomorphata</taxon>
        <taxon>Eupercaria</taxon>
        <taxon>Perciformes</taxon>
        <taxon>Notothenioidei</taxon>
        <taxon>Pogonophryne</taxon>
    </lineage>
</organism>
<evidence type="ECO:0008006" key="8">
    <source>
        <dbReference type="Google" id="ProtNLM"/>
    </source>
</evidence>
<dbReference type="PANTHER" id="PTHR23080">
    <property type="entry name" value="THAP DOMAIN PROTEIN"/>
    <property type="match status" value="1"/>
</dbReference>
<dbReference type="AlphaFoldDB" id="A0AAD6APR2"/>
<protein>
    <recommendedName>
        <fullName evidence="8">Transposase Helix-turn-helix domain-containing protein</fullName>
    </recommendedName>
</protein>
<feature type="domain" description="DDE Tnp4" evidence="4">
    <location>
        <begin position="227"/>
        <end position="263"/>
    </location>
</feature>
<feature type="coiled-coil region" evidence="3">
    <location>
        <begin position="60"/>
        <end position="87"/>
    </location>
</feature>
<evidence type="ECO:0000313" key="7">
    <source>
        <dbReference type="Proteomes" id="UP001219934"/>
    </source>
</evidence>
<dbReference type="GO" id="GO:0046872">
    <property type="term" value="F:metal ion binding"/>
    <property type="evidence" value="ECO:0007669"/>
    <property type="project" value="UniProtKB-KW"/>
</dbReference>
<dbReference type="InterPro" id="IPR027806">
    <property type="entry name" value="HARBI1_dom"/>
</dbReference>
<dbReference type="InterPro" id="IPR027805">
    <property type="entry name" value="Transposase_HTH_dom"/>
</dbReference>
<evidence type="ECO:0000256" key="3">
    <source>
        <dbReference type="SAM" id="Coils"/>
    </source>
</evidence>
<gene>
    <name evidence="6" type="ORF">JOQ06_005057</name>
</gene>
<evidence type="ECO:0000313" key="6">
    <source>
        <dbReference type="EMBL" id="KAJ4929449.1"/>
    </source>
</evidence>
<keyword evidence="3" id="KW-0175">Coiled coil</keyword>
<dbReference type="Proteomes" id="UP001219934">
    <property type="component" value="Unassembled WGS sequence"/>
</dbReference>
<feature type="domain" description="Transposase Helix-turn-helix" evidence="5">
    <location>
        <begin position="149"/>
        <end position="197"/>
    </location>
</feature>
<dbReference type="Pfam" id="PF13613">
    <property type="entry name" value="HTH_Tnp_4"/>
    <property type="match status" value="1"/>
</dbReference>
<dbReference type="EMBL" id="JAPTMU010000017">
    <property type="protein sequence ID" value="KAJ4929449.1"/>
    <property type="molecule type" value="Genomic_DNA"/>
</dbReference>
<comment type="caution">
    <text evidence="6">The sequence shown here is derived from an EMBL/GenBank/DDBJ whole genome shotgun (WGS) entry which is preliminary data.</text>
</comment>
<dbReference type="Pfam" id="PF13359">
    <property type="entry name" value="DDE_Tnp_4"/>
    <property type="match status" value="1"/>
</dbReference>